<dbReference type="Proteomes" id="UP001596174">
    <property type="component" value="Unassembled WGS sequence"/>
</dbReference>
<evidence type="ECO:0000256" key="1">
    <source>
        <dbReference type="SAM" id="MobiDB-lite"/>
    </source>
</evidence>
<dbReference type="RefSeq" id="WP_380587546.1">
    <property type="nucleotide sequence ID" value="NZ_JBHSQJ010000117.1"/>
</dbReference>
<evidence type="ECO:0000313" key="3">
    <source>
        <dbReference type="Proteomes" id="UP001596174"/>
    </source>
</evidence>
<feature type="region of interest" description="Disordered" evidence="1">
    <location>
        <begin position="27"/>
        <end position="49"/>
    </location>
</feature>
<accession>A0ABW1GAM9</accession>
<protein>
    <submittedName>
        <fullName evidence="2">Uncharacterized protein</fullName>
    </submittedName>
</protein>
<name>A0ABW1GAM9_9ACTN</name>
<sequence>MYDADGNLVGIVDPEQITPVVDQDGETAAKSLPKPTRSAAVEAKSGQEPQMGIAKQRAQVEQTQQIAQLRKGLNGPRTAAENDAQAAAMGAAAVKMLRRIHGRPSAA</sequence>
<reference evidence="3" key="1">
    <citation type="journal article" date="2019" name="Int. J. Syst. Evol. Microbiol.">
        <title>The Global Catalogue of Microorganisms (GCM) 10K type strain sequencing project: providing services to taxonomists for standard genome sequencing and annotation.</title>
        <authorList>
            <consortium name="The Broad Institute Genomics Platform"/>
            <consortium name="The Broad Institute Genome Sequencing Center for Infectious Disease"/>
            <person name="Wu L."/>
            <person name="Ma J."/>
        </authorList>
    </citation>
    <scope>NUCLEOTIDE SEQUENCE [LARGE SCALE GENOMIC DNA]</scope>
    <source>
        <strain evidence="3">JCM 4816</strain>
    </source>
</reference>
<gene>
    <name evidence="2" type="ORF">ACFP3V_24750</name>
</gene>
<comment type="caution">
    <text evidence="2">The sequence shown here is derived from an EMBL/GenBank/DDBJ whole genome shotgun (WGS) entry which is preliminary data.</text>
</comment>
<dbReference type="EMBL" id="JBHSQJ010000117">
    <property type="protein sequence ID" value="MFC5910416.1"/>
    <property type="molecule type" value="Genomic_DNA"/>
</dbReference>
<proteinExistence type="predicted"/>
<keyword evidence="3" id="KW-1185">Reference proteome</keyword>
<evidence type="ECO:0000313" key="2">
    <source>
        <dbReference type="EMBL" id="MFC5910416.1"/>
    </source>
</evidence>
<organism evidence="2 3">
    <name type="scientific">Streptacidiphilus monticola</name>
    <dbReference type="NCBI Taxonomy" id="2161674"/>
    <lineage>
        <taxon>Bacteria</taxon>
        <taxon>Bacillati</taxon>
        <taxon>Actinomycetota</taxon>
        <taxon>Actinomycetes</taxon>
        <taxon>Kitasatosporales</taxon>
        <taxon>Streptomycetaceae</taxon>
        <taxon>Streptacidiphilus</taxon>
    </lineage>
</organism>